<dbReference type="SUPFAM" id="SSF53474">
    <property type="entry name" value="alpha/beta-Hydrolases"/>
    <property type="match status" value="1"/>
</dbReference>
<comment type="caution">
    <text evidence="2">The sequence shown here is derived from an EMBL/GenBank/DDBJ whole genome shotgun (WGS) entry which is preliminary data.</text>
</comment>
<name>A0A2N3KT59_9PROT</name>
<proteinExistence type="predicted"/>
<evidence type="ECO:0000313" key="2">
    <source>
        <dbReference type="EMBL" id="PKR53732.1"/>
    </source>
</evidence>
<evidence type="ECO:0000313" key="3">
    <source>
        <dbReference type="Proteomes" id="UP000233597"/>
    </source>
</evidence>
<dbReference type="Gene3D" id="3.40.50.1820">
    <property type="entry name" value="alpha/beta hydrolase"/>
    <property type="match status" value="1"/>
</dbReference>
<protein>
    <recommendedName>
        <fullName evidence="1">AB hydrolase-1 domain-containing protein</fullName>
    </recommendedName>
</protein>
<dbReference type="InterPro" id="IPR029058">
    <property type="entry name" value="AB_hydrolase_fold"/>
</dbReference>
<dbReference type="RefSeq" id="WP_101266791.1">
    <property type="nucleotide sequence ID" value="NZ_NWTK01000007.1"/>
</dbReference>
<organism evidence="2 3">
    <name type="scientific">Thalassospira marina</name>
    <dbReference type="NCBI Taxonomy" id="2048283"/>
    <lineage>
        <taxon>Bacteria</taxon>
        <taxon>Pseudomonadati</taxon>
        <taxon>Pseudomonadota</taxon>
        <taxon>Alphaproteobacteria</taxon>
        <taxon>Rhodospirillales</taxon>
        <taxon>Thalassospiraceae</taxon>
        <taxon>Thalassospira</taxon>
    </lineage>
</organism>
<dbReference type="EMBL" id="NWTK01000007">
    <property type="protein sequence ID" value="PKR53732.1"/>
    <property type="molecule type" value="Genomic_DNA"/>
</dbReference>
<dbReference type="PANTHER" id="PTHR43194">
    <property type="entry name" value="HYDROLASE ALPHA/BETA FOLD FAMILY"/>
    <property type="match status" value="1"/>
</dbReference>
<dbReference type="OrthoDB" id="7820973at2"/>
<feature type="domain" description="AB hydrolase-1" evidence="1">
    <location>
        <begin position="202"/>
        <end position="241"/>
    </location>
</feature>
<dbReference type="Pfam" id="PF00561">
    <property type="entry name" value="Abhydrolase_1"/>
    <property type="match status" value="1"/>
</dbReference>
<gene>
    <name evidence="2" type="ORF">COO20_11910</name>
</gene>
<accession>A0A2N3KT59</accession>
<reference evidence="2 3" key="1">
    <citation type="submission" date="2017-09" db="EMBL/GenBank/DDBJ databases">
        <title>Biodiversity and function of Thalassospira species in the particle-attached aromatic-hydrocarbon-degrading consortia from the surface seawater of the South China Sea.</title>
        <authorList>
            <person name="Dong C."/>
            <person name="Liu R."/>
            <person name="Shao Z."/>
        </authorList>
    </citation>
    <scope>NUCLEOTIDE SEQUENCE [LARGE SCALE GENOMIC DNA]</scope>
    <source>
        <strain evidence="2 3">CSC1P2</strain>
    </source>
</reference>
<dbReference type="InterPro" id="IPR000073">
    <property type="entry name" value="AB_hydrolase_1"/>
</dbReference>
<evidence type="ECO:0000259" key="1">
    <source>
        <dbReference type="Pfam" id="PF00561"/>
    </source>
</evidence>
<sequence length="324" mass="36021">MQNSSTKNRDIPLKLRGMGSFHIGGNVIELTDGEPRMVQLTRTGRPAAIDPNGSYIVGQMYVQYFLPDPAQRKTPLLLWHGGGLTGACWETTPDGRVGFRDIFLNFGWDVYVSDAVERGRAGFAPIPDVWEPPISQTLETVFERFRFGKHLPNGETARAQNFAFEDIAFPMASLEKFAAQMVPRWTKTDDIIMSAYIEELRQTGPAIVMAHSQGCVFALEAAARHPELISALVLLEPAAISHFAIAAAEWPVPTLIVLGDLIEENARWVKMREDIRNFAGNFPLIEVLSLPDHGIYGNSHMLMMDTNSAEVAEIIQSWMARLPA</sequence>
<dbReference type="AlphaFoldDB" id="A0A2N3KT59"/>
<dbReference type="PANTHER" id="PTHR43194:SF5">
    <property type="entry name" value="PIMELOYL-[ACYL-CARRIER PROTEIN] METHYL ESTER ESTERASE"/>
    <property type="match status" value="1"/>
</dbReference>
<dbReference type="Proteomes" id="UP000233597">
    <property type="component" value="Unassembled WGS sequence"/>
</dbReference>
<dbReference type="InterPro" id="IPR050228">
    <property type="entry name" value="Carboxylesterase_BioH"/>
</dbReference>